<dbReference type="SUPFAM" id="SSF55729">
    <property type="entry name" value="Acyl-CoA N-acyltransferases (Nat)"/>
    <property type="match status" value="1"/>
</dbReference>
<accession>A0ABP6T111</accession>
<evidence type="ECO:0000313" key="2">
    <source>
        <dbReference type="EMBL" id="GAA3389734.1"/>
    </source>
</evidence>
<dbReference type="InterPro" id="IPR025559">
    <property type="entry name" value="Eis_dom"/>
</dbReference>
<dbReference type="PROSITE" id="PS51186">
    <property type="entry name" value="GNAT"/>
    <property type="match status" value="1"/>
</dbReference>
<evidence type="ECO:0000259" key="1">
    <source>
        <dbReference type="PROSITE" id="PS51186"/>
    </source>
</evidence>
<dbReference type="InterPro" id="IPR036527">
    <property type="entry name" value="SCP2_sterol-bd_dom_sf"/>
</dbReference>
<dbReference type="PANTHER" id="PTHR37817:SF1">
    <property type="entry name" value="N-ACETYLTRANSFERASE EIS"/>
    <property type="match status" value="1"/>
</dbReference>
<name>A0ABP6T111_9ACTN</name>
<dbReference type="Pfam" id="PF13527">
    <property type="entry name" value="Acetyltransf_9"/>
    <property type="match status" value="1"/>
</dbReference>
<organism evidence="2 3">
    <name type="scientific">Cryptosporangium minutisporangium</name>
    <dbReference type="NCBI Taxonomy" id="113569"/>
    <lineage>
        <taxon>Bacteria</taxon>
        <taxon>Bacillati</taxon>
        <taxon>Actinomycetota</taxon>
        <taxon>Actinomycetes</taxon>
        <taxon>Cryptosporangiales</taxon>
        <taxon>Cryptosporangiaceae</taxon>
        <taxon>Cryptosporangium</taxon>
    </lineage>
</organism>
<dbReference type="Proteomes" id="UP001501676">
    <property type="component" value="Unassembled WGS sequence"/>
</dbReference>
<dbReference type="InterPro" id="IPR051554">
    <property type="entry name" value="Acetyltransferase_Eis"/>
</dbReference>
<dbReference type="Gene3D" id="3.40.630.30">
    <property type="match status" value="2"/>
</dbReference>
<sequence length="407" mass="41955">MIEIVRLAAGDERLIRAGAHLLRNAFGGSPGGGTNDDRDARYRRSVDTAAVFAAVDGRDLLGVTSIVPYEQWFAGRALPMGGISAVAVAAHARRRGVARSLLMRAIEQMHSDGQPVSALYPSIPPAYRSFGWEVAGVLAQIDLPAARLTAAGASGPAGAGHTTDVALRALDRAEPAEDDLAAVHGLYTAAVRTAVGPLTRTGPAFTLAKLAELDGVVIASVDGVDAGYVSWSREDFPDAAPRLAVHDLIADRPDVRDALLTCAGSWQTSIGNTRIRVGDPVIGGLGLPRGAYTRHEPWMLRIVDAPAAVAGRGFGPLAADVDLEIVDPQAPWNEGRWQLSVGDGKGSLTPGGTGAVTVSARGLAAVFTGYAGAAALTSAGLADGDPAALARLAAAFAGPAPWMLDDF</sequence>
<dbReference type="RefSeq" id="WP_345729776.1">
    <property type="nucleotide sequence ID" value="NZ_BAAAYN010000025.1"/>
</dbReference>
<dbReference type="Gene3D" id="3.30.1050.10">
    <property type="entry name" value="SCP2 sterol-binding domain"/>
    <property type="match status" value="1"/>
</dbReference>
<dbReference type="InterPro" id="IPR016181">
    <property type="entry name" value="Acyl_CoA_acyltransferase"/>
</dbReference>
<keyword evidence="3" id="KW-1185">Reference proteome</keyword>
<protein>
    <recommendedName>
        <fullName evidence="1">N-acetyltransferase domain-containing protein</fullName>
    </recommendedName>
</protein>
<dbReference type="Pfam" id="PF13530">
    <property type="entry name" value="SCP2_2"/>
    <property type="match status" value="1"/>
</dbReference>
<dbReference type="PANTHER" id="PTHR37817">
    <property type="entry name" value="N-ACETYLTRANSFERASE EIS"/>
    <property type="match status" value="1"/>
</dbReference>
<gene>
    <name evidence="2" type="ORF">GCM10020369_41010</name>
</gene>
<dbReference type="InterPro" id="IPR000182">
    <property type="entry name" value="GNAT_dom"/>
</dbReference>
<reference evidence="3" key="1">
    <citation type="journal article" date="2019" name="Int. J. Syst. Evol. Microbiol.">
        <title>The Global Catalogue of Microorganisms (GCM) 10K type strain sequencing project: providing services to taxonomists for standard genome sequencing and annotation.</title>
        <authorList>
            <consortium name="The Broad Institute Genomics Platform"/>
            <consortium name="The Broad Institute Genome Sequencing Center for Infectious Disease"/>
            <person name="Wu L."/>
            <person name="Ma J."/>
        </authorList>
    </citation>
    <scope>NUCLEOTIDE SEQUENCE [LARGE SCALE GENOMIC DNA]</scope>
    <source>
        <strain evidence="3">JCM 9458</strain>
    </source>
</reference>
<proteinExistence type="predicted"/>
<feature type="domain" description="N-acetyltransferase" evidence="1">
    <location>
        <begin position="5"/>
        <end position="151"/>
    </location>
</feature>
<dbReference type="EMBL" id="BAAAYN010000025">
    <property type="protein sequence ID" value="GAA3389734.1"/>
    <property type="molecule type" value="Genomic_DNA"/>
</dbReference>
<dbReference type="SUPFAM" id="SSF55718">
    <property type="entry name" value="SCP-like"/>
    <property type="match status" value="1"/>
</dbReference>
<evidence type="ECO:0000313" key="3">
    <source>
        <dbReference type="Proteomes" id="UP001501676"/>
    </source>
</evidence>
<comment type="caution">
    <text evidence="2">The sequence shown here is derived from an EMBL/GenBank/DDBJ whole genome shotgun (WGS) entry which is preliminary data.</text>
</comment>